<evidence type="ECO:0000313" key="1">
    <source>
        <dbReference type="EMBL" id="KAF0750629.1"/>
    </source>
</evidence>
<proteinExistence type="predicted"/>
<sequence>MDFEIAIHIEIKNIWPKVQIHGCNVIVEYRKKCSVRVENRDW</sequence>
<accession>A0A6G0Y7R1</accession>
<gene>
    <name evidence="1" type="ORF">FWK35_00027223</name>
</gene>
<dbReference type="EMBL" id="VUJU01005659">
    <property type="protein sequence ID" value="KAF0750629.1"/>
    <property type="molecule type" value="Genomic_DNA"/>
</dbReference>
<dbReference type="AlphaFoldDB" id="A0A6G0Y7R1"/>
<keyword evidence="2" id="KW-1185">Reference proteome</keyword>
<reference evidence="1 2" key="1">
    <citation type="submission" date="2019-08" db="EMBL/GenBank/DDBJ databases">
        <title>Whole genome of Aphis craccivora.</title>
        <authorList>
            <person name="Voronova N.V."/>
            <person name="Shulinski R.S."/>
            <person name="Bandarenka Y.V."/>
            <person name="Zhorov D.G."/>
            <person name="Warner D."/>
        </authorList>
    </citation>
    <scope>NUCLEOTIDE SEQUENCE [LARGE SCALE GENOMIC DNA]</scope>
    <source>
        <strain evidence="1">180601</strain>
        <tissue evidence="1">Whole Body</tissue>
    </source>
</reference>
<name>A0A6G0Y7R1_APHCR</name>
<organism evidence="1 2">
    <name type="scientific">Aphis craccivora</name>
    <name type="common">Cowpea aphid</name>
    <dbReference type="NCBI Taxonomy" id="307492"/>
    <lineage>
        <taxon>Eukaryota</taxon>
        <taxon>Metazoa</taxon>
        <taxon>Ecdysozoa</taxon>
        <taxon>Arthropoda</taxon>
        <taxon>Hexapoda</taxon>
        <taxon>Insecta</taxon>
        <taxon>Pterygota</taxon>
        <taxon>Neoptera</taxon>
        <taxon>Paraneoptera</taxon>
        <taxon>Hemiptera</taxon>
        <taxon>Sternorrhyncha</taxon>
        <taxon>Aphidomorpha</taxon>
        <taxon>Aphidoidea</taxon>
        <taxon>Aphididae</taxon>
        <taxon>Aphidini</taxon>
        <taxon>Aphis</taxon>
        <taxon>Aphis</taxon>
    </lineage>
</organism>
<protein>
    <submittedName>
        <fullName evidence="1">Uncharacterized protein</fullName>
    </submittedName>
</protein>
<dbReference type="Proteomes" id="UP000478052">
    <property type="component" value="Unassembled WGS sequence"/>
</dbReference>
<evidence type="ECO:0000313" key="2">
    <source>
        <dbReference type="Proteomes" id="UP000478052"/>
    </source>
</evidence>
<comment type="caution">
    <text evidence="1">The sequence shown here is derived from an EMBL/GenBank/DDBJ whole genome shotgun (WGS) entry which is preliminary data.</text>
</comment>